<evidence type="ECO:0000313" key="3">
    <source>
        <dbReference type="Proteomes" id="UP000468928"/>
    </source>
</evidence>
<evidence type="ECO:0000313" key="1">
    <source>
        <dbReference type="EMBL" id="NEW46115.1"/>
    </source>
</evidence>
<dbReference type="Gene3D" id="3.40.50.1010">
    <property type="entry name" value="5'-nuclease"/>
    <property type="match status" value="1"/>
</dbReference>
<name>A0A6P1D644_9NOCA</name>
<dbReference type="AlphaFoldDB" id="A0A6P1D644"/>
<keyword evidence="4" id="KW-1185">Reference proteome</keyword>
<dbReference type="InterPro" id="IPR029060">
    <property type="entry name" value="PIN-like_dom_sf"/>
</dbReference>
<comment type="caution">
    <text evidence="1">The sequence shown here is derived from an EMBL/GenBank/DDBJ whole genome shotgun (WGS) entry which is preliminary data.</text>
</comment>
<protein>
    <submittedName>
        <fullName evidence="1">DNA-binding protein</fullName>
    </submittedName>
</protein>
<gene>
    <name evidence="1" type="ORF">GV789_16895</name>
    <name evidence="2" type="ORF">GV794_23730</name>
</gene>
<proteinExistence type="predicted"/>
<keyword evidence="1" id="KW-0238">DNA-binding</keyword>
<dbReference type="GO" id="GO:0003677">
    <property type="term" value="F:DNA binding"/>
    <property type="evidence" value="ECO:0007669"/>
    <property type="project" value="UniProtKB-KW"/>
</dbReference>
<accession>A0A6P1D644</accession>
<dbReference type="EMBL" id="JAAGUX010000059">
    <property type="protein sequence ID" value="NEW58632.1"/>
    <property type="molecule type" value="Genomic_DNA"/>
</dbReference>
<dbReference type="EMBL" id="JAAGUZ010000042">
    <property type="protein sequence ID" value="NEW46115.1"/>
    <property type="molecule type" value="Genomic_DNA"/>
</dbReference>
<dbReference type="Proteomes" id="UP000468928">
    <property type="component" value="Unassembled WGS sequence"/>
</dbReference>
<dbReference type="SUPFAM" id="SSF88723">
    <property type="entry name" value="PIN domain-like"/>
    <property type="match status" value="1"/>
</dbReference>
<sequence length="133" mass="14251">MIGHFETVVLDSQGLALWVGEDRGMLAKIHVFHQIGADLVIGTNTIVEVSHAKVNLPRLSWILSRVRVEPVTESAARSAAALLKEAGLHGHRHAIDATVAAAALRQPGPVALVTSDRDDMAKLCGDRVRIVPV</sequence>
<dbReference type="Proteomes" id="UP000470876">
    <property type="component" value="Unassembled WGS sequence"/>
</dbReference>
<reference evidence="3 4" key="1">
    <citation type="submission" date="2020-01" db="EMBL/GenBank/DDBJ databases">
        <title>Genetics and antimicrobial susceptibilities of Nocardia species isolated from the soil; a comparison with species isolated from humans.</title>
        <authorList>
            <person name="Carrasco G."/>
            <person name="Monzon S."/>
            <person name="Sansegundo M."/>
            <person name="Garcia E."/>
            <person name="Garrido N."/>
            <person name="Medina M.J."/>
            <person name="Villalon P."/>
            <person name="Ramirez-Arocha A.C."/>
            <person name="Jimenez P."/>
            <person name="Cuesta I."/>
            <person name="Valdezate S."/>
        </authorList>
    </citation>
    <scope>NUCLEOTIDE SEQUENCE [LARGE SCALE GENOMIC DNA]</scope>
    <source>
        <strain evidence="1 3">CNM20110639</strain>
        <strain evidence="2 4">CNM20110649</strain>
    </source>
</reference>
<evidence type="ECO:0000313" key="4">
    <source>
        <dbReference type="Proteomes" id="UP000470876"/>
    </source>
</evidence>
<evidence type="ECO:0000313" key="2">
    <source>
        <dbReference type="EMBL" id="NEW58632.1"/>
    </source>
</evidence>
<organism evidence="1 3">
    <name type="scientific">Nocardia cyriacigeorgica</name>
    <dbReference type="NCBI Taxonomy" id="135487"/>
    <lineage>
        <taxon>Bacteria</taxon>
        <taxon>Bacillati</taxon>
        <taxon>Actinomycetota</taxon>
        <taxon>Actinomycetes</taxon>
        <taxon>Mycobacteriales</taxon>
        <taxon>Nocardiaceae</taxon>
        <taxon>Nocardia</taxon>
    </lineage>
</organism>